<evidence type="ECO:0000256" key="1">
    <source>
        <dbReference type="ARBA" id="ARBA00023015"/>
    </source>
</evidence>
<evidence type="ECO:0000313" key="6">
    <source>
        <dbReference type="Proteomes" id="UP000003226"/>
    </source>
</evidence>
<dbReference type="OrthoDB" id="9809338at2"/>
<dbReference type="Proteomes" id="UP000003226">
    <property type="component" value="Unassembled WGS sequence"/>
</dbReference>
<dbReference type="PROSITE" id="PS01124">
    <property type="entry name" value="HTH_ARAC_FAMILY_2"/>
    <property type="match status" value="1"/>
</dbReference>
<dbReference type="eggNOG" id="COG2207">
    <property type="taxonomic scope" value="Bacteria"/>
</dbReference>
<proteinExistence type="predicted"/>
<evidence type="ECO:0000256" key="3">
    <source>
        <dbReference type="ARBA" id="ARBA00023163"/>
    </source>
</evidence>
<dbReference type="InterPro" id="IPR050204">
    <property type="entry name" value="AraC_XylS_family_regulators"/>
</dbReference>
<dbReference type="GO" id="GO:0003700">
    <property type="term" value="F:DNA-binding transcription factor activity"/>
    <property type="evidence" value="ECO:0007669"/>
    <property type="project" value="InterPro"/>
</dbReference>
<dbReference type="PRINTS" id="PR00032">
    <property type="entry name" value="HTHARAC"/>
</dbReference>
<accession>I4W4Z1</accession>
<keyword evidence="2" id="KW-0238">DNA-binding</keyword>
<dbReference type="PANTHER" id="PTHR46796">
    <property type="entry name" value="HTH-TYPE TRANSCRIPTIONAL ACTIVATOR RHAS-RELATED"/>
    <property type="match status" value="1"/>
</dbReference>
<keyword evidence="3" id="KW-0804">Transcription</keyword>
<keyword evidence="1" id="KW-0805">Transcription regulation</keyword>
<dbReference type="InterPro" id="IPR020449">
    <property type="entry name" value="Tscrpt_reg_AraC-type_HTH"/>
</dbReference>
<dbReference type="InterPro" id="IPR018060">
    <property type="entry name" value="HTH_AraC"/>
</dbReference>
<evidence type="ECO:0000256" key="2">
    <source>
        <dbReference type="ARBA" id="ARBA00023125"/>
    </source>
</evidence>
<keyword evidence="6" id="KW-1185">Reference proteome</keyword>
<gene>
    <name evidence="5" type="ORF">UU7_04587</name>
</gene>
<dbReference type="InterPro" id="IPR009057">
    <property type="entry name" value="Homeodomain-like_sf"/>
</dbReference>
<sequence length="305" mass="32761">MLLLPGVIIGPGSFHEGIPMTSATMAANDGMVDGAVGDAFQNRTTPQRRDRTARRWLCHVSVRVTHSSPLFAAGLLATLQQVPGYDVALADKPSSAQRLINGAVHVLITDRRNAPDHLDGRGPTSAYGLPRPRVILLTNEPVLAGPGLAQPRVDACLSMDCAPDDLLATVRRLGHAALGPLVLEEAEPPACRQPTRGGLGPSALRRVRSHIEDHLATGADLVSLARIAGVSCCHFSRAFKRSMGMPAHHYLITRRISAAIALIRDTDRALSDISLEVGFADQSHFSRTFVQLTGLTPGDFRHRCH</sequence>
<protein>
    <submittedName>
        <fullName evidence="5">AraC family transcriptional regulator</fullName>
    </submittedName>
</protein>
<dbReference type="PATRIC" id="fig|1163407.3.peg.926"/>
<organism evidence="5 6">
    <name type="scientific">Rhodanobacter spathiphylli B39</name>
    <dbReference type="NCBI Taxonomy" id="1163407"/>
    <lineage>
        <taxon>Bacteria</taxon>
        <taxon>Pseudomonadati</taxon>
        <taxon>Pseudomonadota</taxon>
        <taxon>Gammaproteobacteria</taxon>
        <taxon>Lysobacterales</taxon>
        <taxon>Rhodanobacteraceae</taxon>
        <taxon>Rhodanobacter</taxon>
    </lineage>
</organism>
<dbReference type="Gene3D" id="1.10.10.60">
    <property type="entry name" value="Homeodomain-like"/>
    <property type="match status" value="1"/>
</dbReference>
<dbReference type="AlphaFoldDB" id="I4W4Z1"/>
<dbReference type="PROSITE" id="PS00041">
    <property type="entry name" value="HTH_ARAC_FAMILY_1"/>
    <property type="match status" value="1"/>
</dbReference>
<name>I4W4Z1_9GAMM</name>
<dbReference type="InterPro" id="IPR018062">
    <property type="entry name" value="HTH_AraC-typ_CS"/>
</dbReference>
<dbReference type="SMART" id="SM00342">
    <property type="entry name" value="HTH_ARAC"/>
    <property type="match status" value="1"/>
</dbReference>
<feature type="domain" description="HTH araC/xylS-type" evidence="4">
    <location>
        <begin position="205"/>
        <end position="303"/>
    </location>
</feature>
<evidence type="ECO:0000313" key="5">
    <source>
        <dbReference type="EMBL" id="EIL94532.1"/>
    </source>
</evidence>
<dbReference type="SUPFAM" id="SSF46689">
    <property type="entry name" value="Homeodomain-like"/>
    <property type="match status" value="2"/>
</dbReference>
<dbReference type="STRING" id="1163407.UU7_04587"/>
<dbReference type="EMBL" id="AJXT01000005">
    <property type="protein sequence ID" value="EIL94532.1"/>
    <property type="molecule type" value="Genomic_DNA"/>
</dbReference>
<comment type="caution">
    <text evidence="5">The sequence shown here is derived from an EMBL/GenBank/DDBJ whole genome shotgun (WGS) entry which is preliminary data.</text>
</comment>
<dbReference type="Pfam" id="PF12833">
    <property type="entry name" value="HTH_18"/>
    <property type="match status" value="1"/>
</dbReference>
<evidence type="ECO:0000259" key="4">
    <source>
        <dbReference type="PROSITE" id="PS01124"/>
    </source>
</evidence>
<reference evidence="5 6" key="1">
    <citation type="journal article" date="2012" name="J. Bacteriol.">
        <title>Genome sequences for six rhodanobacter strains, isolated from soils and the terrestrial subsurface, with variable denitrification capabilities.</title>
        <authorList>
            <person name="Kostka J.E."/>
            <person name="Green S.J."/>
            <person name="Rishishwar L."/>
            <person name="Prakash O."/>
            <person name="Katz L.S."/>
            <person name="Marino-Ramirez L."/>
            <person name="Jordan I.K."/>
            <person name="Munk C."/>
            <person name="Ivanova N."/>
            <person name="Mikhailova N."/>
            <person name="Watson D.B."/>
            <person name="Brown S.D."/>
            <person name="Palumbo A.V."/>
            <person name="Brooks S.C."/>
        </authorList>
    </citation>
    <scope>NUCLEOTIDE SEQUENCE [LARGE SCALE GENOMIC DNA]</scope>
    <source>
        <strain evidence="5 6">B39</strain>
    </source>
</reference>
<dbReference type="PANTHER" id="PTHR46796:SF6">
    <property type="entry name" value="ARAC SUBFAMILY"/>
    <property type="match status" value="1"/>
</dbReference>
<dbReference type="GO" id="GO:0043565">
    <property type="term" value="F:sequence-specific DNA binding"/>
    <property type="evidence" value="ECO:0007669"/>
    <property type="project" value="InterPro"/>
</dbReference>